<organism evidence="5">
    <name type="scientific">Chryseobacterium sp. B5</name>
    <dbReference type="NCBI Taxonomy" id="2050562"/>
    <lineage>
        <taxon>Bacteria</taxon>
        <taxon>Pseudomonadati</taxon>
        <taxon>Bacteroidota</taxon>
        <taxon>Flavobacteriia</taxon>
        <taxon>Flavobacteriales</taxon>
        <taxon>Weeksellaceae</taxon>
        <taxon>Chryseobacterium group</taxon>
        <taxon>Chryseobacterium</taxon>
    </lineage>
</organism>
<dbReference type="InterPro" id="IPR000524">
    <property type="entry name" value="Tscrpt_reg_HTH_GntR"/>
</dbReference>
<dbReference type="PROSITE" id="PS50949">
    <property type="entry name" value="HTH_GNTR"/>
    <property type="match status" value="1"/>
</dbReference>
<dbReference type="EMBL" id="PEKC01000148">
    <property type="protein sequence ID" value="PII33272.1"/>
    <property type="molecule type" value="Genomic_DNA"/>
</dbReference>
<dbReference type="SMART" id="SM00345">
    <property type="entry name" value="HTH_GNTR"/>
    <property type="match status" value="1"/>
</dbReference>
<keyword evidence="1" id="KW-0805">Transcription regulation</keyword>
<dbReference type="AlphaFoldDB" id="A0A2G7T019"/>
<proteinExistence type="predicted"/>
<evidence type="ECO:0000256" key="2">
    <source>
        <dbReference type="ARBA" id="ARBA00023125"/>
    </source>
</evidence>
<keyword evidence="3" id="KW-0804">Transcription</keyword>
<dbReference type="Gene3D" id="1.20.120.530">
    <property type="entry name" value="GntR ligand-binding domain-like"/>
    <property type="match status" value="1"/>
</dbReference>
<dbReference type="InterPro" id="IPR036390">
    <property type="entry name" value="WH_DNA-bd_sf"/>
</dbReference>
<dbReference type="InterPro" id="IPR036388">
    <property type="entry name" value="WH-like_DNA-bd_sf"/>
</dbReference>
<dbReference type="SMART" id="SM00895">
    <property type="entry name" value="FCD"/>
    <property type="match status" value="1"/>
</dbReference>
<dbReference type="Pfam" id="PF00392">
    <property type="entry name" value="GntR"/>
    <property type="match status" value="1"/>
</dbReference>
<evidence type="ECO:0000256" key="3">
    <source>
        <dbReference type="ARBA" id="ARBA00023163"/>
    </source>
</evidence>
<dbReference type="SUPFAM" id="SSF48008">
    <property type="entry name" value="GntR ligand-binding domain-like"/>
    <property type="match status" value="1"/>
</dbReference>
<evidence type="ECO:0000256" key="1">
    <source>
        <dbReference type="ARBA" id="ARBA00023015"/>
    </source>
</evidence>
<comment type="caution">
    <text evidence="5">The sequence shown here is derived from an EMBL/GenBank/DDBJ whole genome shotgun (WGS) entry which is preliminary data.</text>
</comment>
<feature type="domain" description="HTH gntR-type" evidence="4">
    <location>
        <begin position="12"/>
        <end position="79"/>
    </location>
</feature>
<keyword evidence="2" id="KW-0238">DNA-binding</keyword>
<dbReference type="Pfam" id="PF07729">
    <property type="entry name" value="FCD"/>
    <property type="match status" value="1"/>
</dbReference>
<dbReference type="SUPFAM" id="SSF46785">
    <property type="entry name" value="Winged helix' DNA-binding domain"/>
    <property type="match status" value="1"/>
</dbReference>
<dbReference type="GO" id="GO:0003700">
    <property type="term" value="F:DNA-binding transcription factor activity"/>
    <property type="evidence" value="ECO:0007669"/>
    <property type="project" value="InterPro"/>
</dbReference>
<dbReference type="PANTHER" id="PTHR43537">
    <property type="entry name" value="TRANSCRIPTIONAL REGULATOR, GNTR FAMILY"/>
    <property type="match status" value="1"/>
</dbReference>
<dbReference type="InterPro" id="IPR011711">
    <property type="entry name" value="GntR_C"/>
</dbReference>
<protein>
    <submittedName>
        <fullName evidence="5">GntR family transcriptional regulator</fullName>
    </submittedName>
</protein>
<dbReference type="InterPro" id="IPR008920">
    <property type="entry name" value="TF_FadR/GntR_C"/>
</dbReference>
<dbReference type="GO" id="GO:0003677">
    <property type="term" value="F:DNA binding"/>
    <property type="evidence" value="ECO:0007669"/>
    <property type="project" value="UniProtKB-KW"/>
</dbReference>
<accession>A0A2G7T019</accession>
<evidence type="ECO:0000259" key="4">
    <source>
        <dbReference type="PROSITE" id="PS50949"/>
    </source>
</evidence>
<sequence length="237" mass="26178">MSSVFSQIRTNQTLAEKTYLQIRDAIVRGQLQPAQRLVYRSLAEEFGISPTPVRDAIQRLASEGALDLDDRGVATVPVLSVEQYVEIIALRIELEGRAAAAAASRHPGQGFIDTLTQLHQDLEKSIAVDDDATLIANERFHFSIIEAAQQPVLASLIGLLWLKCGPSVRYLYRGTYARAAEHPHIRLIHALEQRDGPAARQAVVQDLQSACLHILRKIAKDDGMAFPQEWVVAGLRA</sequence>
<gene>
    <name evidence="5" type="ORF">CTI11_24475</name>
</gene>
<dbReference type="Gene3D" id="1.10.10.10">
    <property type="entry name" value="Winged helix-like DNA-binding domain superfamily/Winged helix DNA-binding domain"/>
    <property type="match status" value="1"/>
</dbReference>
<dbReference type="CDD" id="cd07377">
    <property type="entry name" value="WHTH_GntR"/>
    <property type="match status" value="1"/>
</dbReference>
<name>A0A2G7T019_9FLAO</name>
<dbReference type="PANTHER" id="PTHR43537:SF39">
    <property type="entry name" value="HTH-TYPE TRANSCRIPTIONAL REGULATOR MCBR"/>
    <property type="match status" value="1"/>
</dbReference>
<reference evidence="5" key="1">
    <citation type="submission" date="2017-10" db="EMBL/GenBank/DDBJ databases">
        <title>Chryseobacterium sp. B5 is a hydrocarbonoclastic and plant growth promoting bacterium.</title>
        <authorList>
            <person name="Thijs S."/>
            <person name="Gkorezis P."/>
            <person name="Van Hamme J."/>
        </authorList>
    </citation>
    <scope>NUCLEOTIDE SEQUENCE</scope>
    <source>
        <strain evidence="5">B5</strain>
    </source>
</reference>
<evidence type="ECO:0000313" key="5">
    <source>
        <dbReference type="EMBL" id="PII33272.1"/>
    </source>
</evidence>